<dbReference type="EMBL" id="JBHSSN010000015">
    <property type="protein sequence ID" value="MFC6323828.1"/>
    <property type="molecule type" value="Genomic_DNA"/>
</dbReference>
<comment type="caution">
    <text evidence="3">The sequence shown here is derived from an EMBL/GenBank/DDBJ whole genome shotgun (WGS) entry which is preliminary data.</text>
</comment>
<keyword evidence="1 3" id="KW-0560">Oxidoreductase</keyword>
<accession>A0ABW1UWN4</accession>
<dbReference type="PROSITE" id="PS01162">
    <property type="entry name" value="QOR_ZETA_CRYSTAL"/>
    <property type="match status" value="1"/>
</dbReference>
<dbReference type="InterPro" id="IPR011032">
    <property type="entry name" value="GroES-like_sf"/>
</dbReference>
<gene>
    <name evidence="3" type="ORF">ACFP1F_08765</name>
</gene>
<evidence type="ECO:0000313" key="4">
    <source>
        <dbReference type="Proteomes" id="UP001596186"/>
    </source>
</evidence>
<dbReference type="PANTHER" id="PTHR11695">
    <property type="entry name" value="ALCOHOL DEHYDROGENASE RELATED"/>
    <property type="match status" value="1"/>
</dbReference>
<evidence type="ECO:0000256" key="1">
    <source>
        <dbReference type="ARBA" id="ARBA00023002"/>
    </source>
</evidence>
<dbReference type="CDD" id="cd05289">
    <property type="entry name" value="MDR_like_2"/>
    <property type="match status" value="1"/>
</dbReference>
<dbReference type="InterPro" id="IPR020843">
    <property type="entry name" value="ER"/>
</dbReference>
<dbReference type="InterPro" id="IPR036291">
    <property type="entry name" value="NAD(P)-bd_dom_sf"/>
</dbReference>
<keyword evidence="4" id="KW-1185">Reference proteome</keyword>
<dbReference type="Gene3D" id="3.40.50.720">
    <property type="entry name" value="NAD(P)-binding Rossmann-like Domain"/>
    <property type="match status" value="1"/>
</dbReference>
<dbReference type="InterPro" id="IPR013154">
    <property type="entry name" value="ADH-like_N"/>
</dbReference>
<dbReference type="EC" id="1.-.-.-" evidence="3"/>
<evidence type="ECO:0000259" key="2">
    <source>
        <dbReference type="SMART" id="SM00829"/>
    </source>
</evidence>
<dbReference type="Pfam" id="PF08240">
    <property type="entry name" value="ADH_N"/>
    <property type="match status" value="1"/>
</dbReference>
<dbReference type="SUPFAM" id="SSF50129">
    <property type="entry name" value="GroES-like"/>
    <property type="match status" value="1"/>
</dbReference>
<organism evidence="3 4">
    <name type="scientific">Companilactobacillus baiquanensis</name>
    <dbReference type="NCBI Taxonomy" id="2486005"/>
    <lineage>
        <taxon>Bacteria</taxon>
        <taxon>Bacillati</taxon>
        <taxon>Bacillota</taxon>
        <taxon>Bacilli</taxon>
        <taxon>Lactobacillales</taxon>
        <taxon>Lactobacillaceae</taxon>
        <taxon>Companilactobacillus</taxon>
    </lineage>
</organism>
<dbReference type="Pfam" id="PF13602">
    <property type="entry name" value="ADH_zinc_N_2"/>
    <property type="match status" value="1"/>
</dbReference>
<dbReference type="InterPro" id="IPR002364">
    <property type="entry name" value="Quin_OxRdtase/zeta-crystal_CS"/>
</dbReference>
<proteinExistence type="predicted"/>
<dbReference type="InterPro" id="IPR050700">
    <property type="entry name" value="YIM1/Zinc_Alcohol_DH_Fams"/>
</dbReference>
<dbReference type="Proteomes" id="UP001596186">
    <property type="component" value="Unassembled WGS sequence"/>
</dbReference>
<dbReference type="PANTHER" id="PTHR11695:SF294">
    <property type="entry name" value="RETICULON-4-INTERACTING PROTEIN 1, MITOCHONDRIAL"/>
    <property type="match status" value="1"/>
</dbReference>
<dbReference type="GO" id="GO:0016491">
    <property type="term" value="F:oxidoreductase activity"/>
    <property type="evidence" value="ECO:0007669"/>
    <property type="project" value="UniProtKB-KW"/>
</dbReference>
<dbReference type="Gene3D" id="3.90.180.10">
    <property type="entry name" value="Medium-chain alcohol dehydrogenases, catalytic domain"/>
    <property type="match status" value="1"/>
</dbReference>
<dbReference type="SUPFAM" id="SSF51735">
    <property type="entry name" value="NAD(P)-binding Rossmann-fold domains"/>
    <property type="match status" value="1"/>
</dbReference>
<evidence type="ECO:0000313" key="3">
    <source>
        <dbReference type="EMBL" id="MFC6323828.1"/>
    </source>
</evidence>
<dbReference type="RefSeq" id="WP_125592857.1">
    <property type="nucleotide sequence ID" value="NZ_JBHSSN010000015.1"/>
</dbReference>
<dbReference type="SMART" id="SM00829">
    <property type="entry name" value="PKS_ER"/>
    <property type="match status" value="1"/>
</dbReference>
<feature type="domain" description="Enoyl reductase (ER)" evidence="2">
    <location>
        <begin position="15"/>
        <end position="333"/>
    </location>
</feature>
<name>A0ABW1UWN4_9LACO</name>
<reference evidence="4" key="1">
    <citation type="journal article" date="2019" name="Int. J. Syst. Evol. Microbiol.">
        <title>The Global Catalogue of Microorganisms (GCM) 10K type strain sequencing project: providing services to taxonomists for standard genome sequencing and annotation.</title>
        <authorList>
            <consortium name="The Broad Institute Genomics Platform"/>
            <consortium name="The Broad Institute Genome Sequencing Center for Infectious Disease"/>
            <person name="Wu L."/>
            <person name="Ma J."/>
        </authorList>
    </citation>
    <scope>NUCLEOTIDE SEQUENCE [LARGE SCALE GENOMIC DNA]</scope>
    <source>
        <strain evidence="4">CCM 8895</strain>
    </source>
</reference>
<sequence length="337" mass="37387">MSKKMKVATINHYKQTNLKIQSIQKPTPASNDVLVKIMTTSINPIDTKIMAGDLKLLLNYQMPLILGNDFAGEIVAIGKNVKTYKVGDSVYGRPQKQRIGTFAEYLSVSKDDIALMPKNLNYQEAAAIPLVALTSYQALHDLIKLKPNQKVLIQAGSGGVGTIAIQIAKQLGAYVATTTSPKNFELVKSLGVDEIIDYHSQNFEDVLNDYDAVFDTIGGETLKKSFKIVKPGGQIVSVSGLPNADFATNYGLSYWKKLLLKFLTRDLTKLEKQNNIKYNFLFMKPSGSELSTITKMIENKKVRPIIDRTFEFKDINKALTYSRSGHAKGKIIISIND</sequence>
<protein>
    <submittedName>
        <fullName evidence="3">NADP-dependent oxidoreductase</fullName>
        <ecNumber evidence="3">1.-.-.-</ecNumber>
    </submittedName>
</protein>